<sequence>MFHYLPGAPSINNPIESYYSKNLKTNNKKQFKTDKGIENKIRLTEMRRLNLLKKPKKSFLELFRLLTPFKL</sequence>
<dbReference type="PATRIC" id="fig|1434109.4.peg.2205"/>
<name>A0A0E3QL95_METBA</name>
<dbReference type="HOGENOM" id="CLU_182715_0_0_2"/>
<evidence type="ECO:0000313" key="1">
    <source>
        <dbReference type="EMBL" id="AKB50997.1"/>
    </source>
</evidence>
<organism evidence="1 2">
    <name type="scientific">Methanosarcina barkeri str. Wiesmoor</name>
    <dbReference type="NCBI Taxonomy" id="1434109"/>
    <lineage>
        <taxon>Archaea</taxon>
        <taxon>Methanobacteriati</taxon>
        <taxon>Methanobacteriota</taxon>
        <taxon>Stenosarchaea group</taxon>
        <taxon>Methanomicrobia</taxon>
        <taxon>Methanosarcinales</taxon>
        <taxon>Methanosarcinaceae</taxon>
        <taxon>Methanosarcina</taxon>
    </lineage>
</organism>
<dbReference type="Proteomes" id="UP000033038">
    <property type="component" value="Chromosome"/>
</dbReference>
<evidence type="ECO:0000313" key="2">
    <source>
        <dbReference type="Proteomes" id="UP000033038"/>
    </source>
</evidence>
<dbReference type="KEGG" id="mbw:MSBRW_1744"/>
<gene>
    <name evidence="1" type="ORF">MSBRW_1744</name>
</gene>
<protein>
    <submittedName>
        <fullName evidence="1">Mobile element protein</fullName>
    </submittedName>
</protein>
<dbReference type="AlphaFoldDB" id="A0A0E3QL95"/>
<dbReference type="EMBL" id="CP009526">
    <property type="protein sequence ID" value="AKB50997.1"/>
    <property type="molecule type" value="Genomic_DNA"/>
</dbReference>
<accession>A0A0E3QL95</accession>
<proteinExistence type="predicted"/>
<reference evidence="1 2" key="1">
    <citation type="submission" date="2014-07" db="EMBL/GenBank/DDBJ databases">
        <title>Methanogenic archaea and the global carbon cycle.</title>
        <authorList>
            <person name="Henriksen J.R."/>
            <person name="Luke J."/>
            <person name="Reinhart S."/>
            <person name="Benedict M.N."/>
            <person name="Youngblut N.D."/>
            <person name="Metcalf M.E."/>
            <person name="Whitaker R.J."/>
            <person name="Metcalf W.W."/>
        </authorList>
    </citation>
    <scope>NUCLEOTIDE SEQUENCE [LARGE SCALE GENOMIC DNA]</scope>
    <source>
        <strain evidence="1 2">Wiesmoor</strain>
    </source>
</reference>